<feature type="compositionally biased region" description="Low complexity" evidence="2">
    <location>
        <begin position="1345"/>
        <end position="1356"/>
    </location>
</feature>
<dbReference type="GO" id="GO:0006397">
    <property type="term" value="P:mRNA processing"/>
    <property type="evidence" value="ECO:0007669"/>
    <property type="project" value="UniProtKB-KW"/>
</dbReference>
<organism evidence="5 6">
    <name type="scientific">Rubus argutus</name>
    <name type="common">Southern blackberry</name>
    <dbReference type="NCBI Taxonomy" id="59490"/>
    <lineage>
        <taxon>Eukaryota</taxon>
        <taxon>Viridiplantae</taxon>
        <taxon>Streptophyta</taxon>
        <taxon>Embryophyta</taxon>
        <taxon>Tracheophyta</taxon>
        <taxon>Spermatophyta</taxon>
        <taxon>Magnoliopsida</taxon>
        <taxon>eudicotyledons</taxon>
        <taxon>Gunneridae</taxon>
        <taxon>Pentapetalae</taxon>
        <taxon>rosids</taxon>
        <taxon>fabids</taxon>
        <taxon>Rosales</taxon>
        <taxon>Rosaceae</taxon>
        <taxon>Rosoideae</taxon>
        <taxon>Rosoideae incertae sedis</taxon>
        <taxon>Rubus</taxon>
    </lineage>
</organism>
<feature type="compositionally biased region" description="Pro residues" evidence="2">
    <location>
        <begin position="1141"/>
        <end position="1195"/>
    </location>
</feature>
<feature type="domain" description="CID" evidence="4">
    <location>
        <begin position="860"/>
        <end position="988"/>
    </location>
</feature>
<feature type="compositionally biased region" description="Acidic residues" evidence="2">
    <location>
        <begin position="1040"/>
        <end position="1051"/>
    </location>
</feature>
<feature type="region of interest" description="Disordered" evidence="2">
    <location>
        <begin position="1312"/>
        <end position="1358"/>
    </location>
</feature>
<feature type="compositionally biased region" description="Polar residues" evidence="2">
    <location>
        <begin position="431"/>
        <end position="452"/>
    </location>
</feature>
<evidence type="ECO:0000313" key="5">
    <source>
        <dbReference type="EMBL" id="KAK9935746.1"/>
    </source>
</evidence>
<feature type="region of interest" description="Disordered" evidence="2">
    <location>
        <begin position="129"/>
        <end position="155"/>
    </location>
</feature>
<feature type="compositionally biased region" description="Polar residues" evidence="2">
    <location>
        <begin position="534"/>
        <end position="545"/>
    </location>
</feature>
<dbReference type="Gene3D" id="2.30.30.140">
    <property type="match status" value="1"/>
</dbReference>
<dbReference type="PRINTS" id="PR01217">
    <property type="entry name" value="PRICHEXTENSN"/>
</dbReference>
<dbReference type="GO" id="GO:0005634">
    <property type="term" value="C:nucleus"/>
    <property type="evidence" value="ECO:0007669"/>
    <property type="project" value="UniProtKB-ARBA"/>
</dbReference>
<feature type="compositionally biased region" description="Polar residues" evidence="2">
    <location>
        <begin position="406"/>
        <end position="416"/>
    </location>
</feature>
<dbReference type="Proteomes" id="UP001457282">
    <property type="component" value="Unassembled WGS sequence"/>
</dbReference>
<dbReference type="SMART" id="SM00293">
    <property type="entry name" value="PWWP"/>
    <property type="match status" value="1"/>
</dbReference>
<name>A0AAW1XFR5_RUBAR</name>
<keyword evidence="6" id="KW-1185">Reference proteome</keyword>
<dbReference type="Gene3D" id="1.25.40.90">
    <property type="match status" value="1"/>
</dbReference>
<accession>A0AAW1XFR5</accession>
<dbReference type="SUPFAM" id="SSF63748">
    <property type="entry name" value="Tudor/PWWP/MBT"/>
    <property type="match status" value="1"/>
</dbReference>
<evidence type="ECO:0008006" key="7">
    <source>
        <dbReference type="Google" id="ProtNLM"/>
    </source>
</evidence>
<feature type="compositionally biased region" description="Low complexity" evidence="2">
    <location>
        <begin position="677"/>
        <end position="696"/>
    </location>
</feature>
<feature type="compositionally biased region" description="Basic and acidic residues" evidence="2">
    <location>
        <begin position="169"/>
        <end position="179"/>
    </location>
</feature>
<feature type="compositionally biased region" description="Polar residues" evidence="2">
    <location>
        <begin position="1201"/>
        <end position="1231"/>
    </location>
</feature>
<feature type="compositionally biased region" description="Basic and acidic residues" evidence="2">
    <location>
        <begin position="420"/>
        <end position="430"/>
    </location>
</feature>
<feature type="region of interest" description="Disordered" evidence="2">
    <location>
        <begin position="1096"/>
        <end position="1254"/>
    </location>
</feature>
<feature type="compositionally biased region" description="Basic and acidic residues" evidence="2">
    <location>
        <begin position="228"/>
        <end position="250"/>
    </location>
</feature>
<feature type="region of interest" description="Disordered" evidence="2">
    <location>
        <begin position="805"/>
        <end position="833"/>
    </location>
</feature>
<evidence type="ECO:0000259" key="4">
    <source>
        <dbReference type="PROSITE" id="PS51391"/>
    </source>
</evidence>
<proteinExistence type="predicted"/>
<feature type="compositionally biased region" description="Basic and acidic residues" evidence="2">
    <location>
        <begin position="320"/>
        <end position="369"/>
    </location>
</feature>
<dbReference type="InterPro" id="IPR000313">
    <property type="entry name" value="PWWP_dom"/>
</dbReference>
<feature type="compositionally biased region" description="Low complexity" evidence="2">
    <location>
        <begin position="186"/>
        <end position="198"/>
    </location>
</feature>
<sequence length="1451" mass="157653">MAPSRRRGANKAKNKTQLSLGDLVLAKVKGHPFWPAKISKPEDWEKVPDPKKYFVQFFGTEEIAFVAPVDIQAFTSEAKSKISARCQGKTKYFSQAVKEICEAFDELQKKKSNDLRDDTDRSDLGCDALSADGVEDNGVNVESKDNKGTVGCNGETVKEEGTVDFGSKLERCSQIRGENDTEDVEPSASSGAKESSSPVFSSEEKNEMSSVVHPKVSKTSNSHNSSHSKKEVSDYKHEDDDIRNKKHGEGQRSLVNGYKSKMGSGSKRRCDGTVEVHKGSSSSSLKEDGSVGRVDRPQSGERLRDGTKGKTVAGGNKRKLSPDSHKPATGSRDGKKTKDLLKAKKHVKVLDEAKDSVDDLEDQARDRLSGRTKKTQVGRGKPNLGSNDTLHPSKKLKHVDGGGNTQRGSFSKSPPSSDIVDQKTVKKLDLKTSTSRVKSENNLVSKSQNVNASGDEAVLPLTKRRRRAMEAMSDSDTLVSDEKMEKAPVQKNNVARSSDVKVLAAQTQRKRRAVCLYDDEEEDEKPKTPVHGGSSRNLKAPSNFSDAIKSTEENIESSDTALQSTKRVTEVHGSHTKESSSSQLKNGSLSPSKPAVDEKGSERLTQTDEKRLEKAVHVYQSPAKLEPDQQLSKEAKPTLTSPKKSPLLISATKPAVEQQKATKAPVKVSNTATQKKSQAVSGNSSRSVSNSLASSQIPKPTARPISRVSDSAILPEDTTDYSLLPAERMAVGKEDKSALFIDSKTLESSSSMKHLIAVAQAKRKQTQSHNYFFEFSSSAFLSSTDGTCPSPLTVQSLFPISSSALQADIPGSNQPTSIASPSTHGRPSTSQNQLDIEDISERRVSSGHQTAGGSLSGGTEAAVARDAFEGMIETLSRTKESIGRATRCAIDCAKYGIANEVVELLIRKLESEPSFHRKIDLFFLVDSITQISHTQKALPRLLGAAAPPGSGARENRRQCHKVLRLWLERKIFPQSVLRRYMDDIGVSNDDTTAGFSLRRPSRAERAIDDPIREMEGMFVDEYGSNATFQLPGFLSSHAFEDDDEEEEEEEVPSCSYKEASHPSPVEMTHASGESETCAVTPSDRRHCILEDVDGELEMEDVSGHPKDERPSFVNGSFEMDPQQQGSHRVMEPASNVCTDLPPLPDGSPPLPLDSPPPPPPLPPSPPPPLPLSPSPPPPPPPPPSQPPPPLPPSGPPHLLIPQSSRPTQPSLLAQQMLPPQSSMHSSPQLAYQPSVPHEYGGTSGNQLVQMTGNAPHGGVVDASVKSEMFSQQQACFVPTGVCGPREPSGFNSTRQLEHGHSDIFISTQVSQPNQQFQQGNAPFVPRPLPPAPPQNPSSHFSYAKPPVQQHPQHPYRPQYPLPPIPDNQRRFVADEQRGVWINSGRPPHPGPPFGHEGYFRPPVERPPANNMSFQRPAPNNVPSGAPISGHSAAQILPCRPDISAVNCWRPA</sequence>
<dbReference type="EMBL" id="JBEDUW010000004">
    <property type="protein sequence ID" value="KAK9935746.1"/>
    <property type="molecule type" value="Genomic_DNA"/>
</dbReference>
<dbReference type="InterPro" id="IPR008942">
    <property type="entry name" value="ENTH_VHS"/>
</dbReference>
<feature type="region of interest" description="Disordered" evidence="2">
    <location>
        <begin position="1407"/>
        <end position="1428"/>
    </location>
</feature>
<feature type="compositionally biased region" description="Basic and acidic residues" evidence="2">
    <location>
        <begin position="285"/>
        <end position="308"/>
    </location>
</feature>
<dbReference type="Pfam" id="PF04818">
    <property type="entry name" value="CID"/>
    <property type="match status" value="1"/>
</dbReference>
<feature type="compositionally biased region" description="Basic and acidic residues" evidence="2">
    <location>
        <begin position="1101"/>
        <end position="1110"/>
    </location>
</feature>
<dbReference type="Pfam" id="PF00855">
    <property type="entry name" value="PWWP"/>
    <property type="match status" value="1"/>
</dbReference>
<gene>
    <name evidence="5" type="ORF">M0R45_022832</name>
</gene>
<evidence type="ECO:0000259" key="3">
    <source>
        <dbReference type="PROSITE" id="PS50812"/>
    </source>
</evidence>
<evidence type="ECO:0000313" key="6">
    <source>
        <dbReference type="Proteomes" id="UP001457282"/>
    </source>
</evidence>
<feature type="region of interest" description="Disordered" evidence="2">
    <location>
        <begin position="1039"/>
        <end position="1080"/>
    </location>
</feature>
<feature type="region of interest" description="Disordered" evidence="2">
    <location>
        <begin position="169"/>
        <end position="704"/>
    </location>
</feature>
<evidence type="ECO:0000256" key="1">
    <source>
        <dbReference type="ARBA" id="ARBA00022664"/>
    </source>
</evidence>
<dbReference type="SMART" id="SM00582">
    <property type="entry name" value="RPR"/>
    <property type="match status" value="1"/>
</dbReference>
<dbReference type="InterPro" id="IPR006569">
    <property type="entry name" value="CID_dom"/>
</dbReference>
<feature type="domain" description="PWWP" evidence="3">
    <location>
        <begin position="20"/>
        <end position="66"/>
    </location>
</feature>
<protein>
    <recommendedName>
        <fullName evidence="7">ENHANCER OF AG-4 protein 2</fullName>
    </recommendedName>
</protein>
<feature type="compositionally biased region" description="Basic and acidic residues" evidence="2">
    <location>
        <begin position="567"/>
        <end position="578"/>
    </location>
</feature>
<keyword evidence="1" id="KW-0507">mRNA processing</keyword>
<feature type="compositionally biased region" description="Pro residues" evidence="2">
    <location>
        <begin position="1324"/>
        <end position="1335"/>
    </location>
</feature>
<dbReference type="PANTHER" id="PTHR12550:SF70">
    <property type="entry name" value="JIL-1 ANCHORING AND STABILIZING PROTEIN, ISOFORM A"/>
    <property type="match status" value="1"/>
</dbReference>
<feature type="compositionally biased region" description="Basic and acidic residues" evidence="2">
    <location>
        <begin position="625"/>
        <end position="636"/>
    </location>
</feature>
<reference evidence="5 6" key="1">
    <citation type="journal article" date="2023" name="G3 (Bethesda)">
        <title>A chromosome-length genome assembly and annotation of blackberry (Rubus argutus, cv. 'Hillquist').</title>
        <authorList>
            <person name="Bruna T."/>
            <person name="Aryal R."/>
            <person name="Dudchenko O."/>
            <person name="Sargent D.J."/>
            <person name="Mead D."/>
            <person name="Buti M."/>
            <person name="Cavallini A."/>
            <person name="Hytonen T."/>
            <person name="Andres J."/>
            <person name="Pham M."/>
            <person name="Weisz D."/>
            <person name="Mascagni F."/>
            <person name="Usai G."/>
            <person name="Natali L."/>
            <person name="Bassil N."/>
            <person name="Fernandez G.E."/>
            <person name="Lomsadze A."/>
            <person name="Armour M."/>
            <person name="Olukolu B."/>
            <person name="Poorten T."/>
            <person name="Britton C."/>
            <person name="Davik J."/>
            <person name="Ashrafi H."/>
            <person name="Aiden E.L."/>
            <person name="Borodovsky M."/>
            <person name="Worthington M."/>
        </authorList>
    </citation>
    <scope>NUCLEOTIDE SEQUENCE [LARGE SCALE GENOMIC DNA]</scope>
    <source>
        <strain evidence="5">PI 553951</strain>
    </source>
</reference>
<dbReference type="PANTHER" id="PTHR12550">
    <property type="entry name" value="HEPATOMA-DERIVED GROWTH FACTOR-RELATED"/>
    <property type="match status" value="1"/>
</dbReference>
<feature type="compositionally biased region" description="Low complexity" evidence="2">
    <location>
        <begin position="579"/>
        <end position="592"/>
    </location>
</feature>
<feature type="compositionally biased region" description="Polar residues" evidence="2">
    <location>
        <begin position="557"/>
        <end position="566"/>
    </location>
</feature>
<comment type="caution">
    <text evidence="5">The sequence shown here is derived from an EMBL/GenBank/DDBJ whole genome shotgun (WGS) entry which is preliminary data.</text>
</comment>
<feature type="compositionally biased region" description="Basic and acidic residues" evidence="2">
    <location>
        <begin position="595"/>
        <end position="616"/>
    </location>
</feature>
<dbReference type="PROSITE" id="PS50812">
    <property type="entry name" value="PWWP"/>
    <property type="match status" value="1"/>
</dbReference>
<evidence type="ECO:0000256" key="2">
    <source>
        <dbReference type="SAM" id="MobiDB-lite"/>
    </source>
</evidence>
<feature type="compositionally biased region" description="Basic and acidic residues" evidence="2">
    <location>
        <begin position="268"/>
        <end position="278"/>
    </location>
</feature>
<dbReference type="PROSITE" id="PS51391">
    <property type="entry name" value="CID"/>
    <property type="match status" value="1"/>
</dbReference>